<dbReference type="Proteomes" id="UP000002037">
    <property type="component" value="Unassembled WGS sequence"/>
</dbReference>
<evidence type="ECO:0000313" key="3">
    <source>
        <dbReference type="Proteomes" id="UP000002037"/>
    </source>
</evidence>
<dbReference type="GeneID" id="8301817"/>
<feature type="transmembrane region" description="Helical" evidence="1">
    <location>
        <begin position="57"/>
        <end position="81"/>
    </location>
</feature>
<dbReference type="STRING" id="294747.C5M4T7"/>
<gene>
    <name evidence="2" type="ORF">CTRG_01915</name>
</gene>
<name>C5M4T7_CANTT</name>
<dbReference type="HOGENOM" id="CLU_158090_0_0_1"/>
<dbReference type="eggNOG" id="ENOG502RGDA">
    <property type="taxonomic scope" value="Eukaryota"/>
</dbReference>
<keyword evidence="1" id="KW-0472">Membrane</keyword>
<feature type="transmembrane region" description="Helical" evidence="1">
    <location>
        <begin position="101"/>
        <end position="124"/>
    </location>
</feature>
<dbReference type="VEuPathDB" id="FungiDB:CTRG_01915"/>
<dbReference type="EMBL" id="GG692396">
    <property type="protein sequence ID" value="EER35053.1"/>
    <property type="molecule type" value="Genomic_DNA"/>
</dbReference>
<dbReference type="RefSeq" id="XP_002547608.1">
    <property type="nucleotide sequence ID" value="XM_002547562.1"/>
</dbReference>
<dbReference type="InterPro" id="IPR029164">
    <property type="entry name" value="PIG-Y"/>
</dbReference>
<reference evidence="2 3" key="1">
    <citation type="journal article" date="2009" name="Nature">
        <title>Evolution of pathogenicity and sexual reproduction in eight Candida genomes.</title>
        <authorList>
            <person name="Butler G."/>
            <person name="Rasmussen M.D."/>
            <person name="Lin M.F."/>
            <person name="Santos M.A."/>
            <person name="Sakthikumar S."/>
            <person name="Munro C.A."/>
            <person name="Rheinbay E."/>
            <person name="Grabherr M."/>
            <person name="Forche A."/>
            <person name="Reedy J.L."/>
            <person name="Agrafioti I."/>
            <person name="Arnaud M.B."/>
            <person name="Bates S."/>
            <person name="Brown A.J."/>
            <person name="Brunke S."/>
            <person name="Costanzo M.C."/>
            <person name="Fitzpatrick D.A."/>
            <person name="de Groot P.W."/>
            <person name="Harris D."/>
            <person name="Hoyer L.L."/>
            <person name="Hube B."/>
            <person name="Klis F.M."/>
            <person name="Kodira C."/>
            <person name="Lennard N."/>
            <person name="Logue M.E."/>
            <person name="Martin R."/>
            <person name="Neiman A.M."/>
            <person name="Nikolaou E."/>
            <person name="Quail M.A."/>
            <person name="Quinn J."/>
            <person name="Santos M.C."/>
            <person name="Schmitzberger F.F."/>
            <person name="Sherlock G."/>
            <person name="Shah P."/>
            <person name="Silverstein K.A."/>
            <person name="Skrzypek M.S."/>
            <person name="Soll D."/>
            <person name="Staggs R."/>
            <person name="Stansfield I."/>
            <person name="Stumpf M.P."/>
            <person name="Sudbery P.E."/>
            <person name="Srikantha T."/>
            <person name="Zeng Q."/>
            <person name="Berman J."/>
            <person name="Berriman M."/>
            <person name="Heitman J."/>
            <person name="Gow N.A."/>
            <person name="Lorenz M.C."/>
            <person name="Birren B.W."/>
            <person name="Kellis M."/>
            <person name="Cuomo C.A."/>
        </authorList>
    </citation>
    <scope>NUCLEOTIDE SEQUENCE [LARGE SCALE GENOMIC DNA]</scope>
    <source>
        <strain evidence="3">ATCC MYA-3404 / T1</strain>
    </source>
</reference>
<evidence type="ECO:0000313" key="2">
    <source>
        <dbReference type="EMBL" id="EER35053.1"/>
    </source>
</evidence>
<protein>
    <submittedName>
        <fullName evidence="2">Uncharacterized protein</fullName>
    </submittedName>
</protein>
<dbReference type="OrthoDB" id="2157498at2759"/>
<keyword evidence="1" id="KW-0812">Transmembrane</keyword>
<dbReference type="PANTHER" id="PTHR39400:SF1">
    <property type="entry name" value="PIG-P DOMAIN-CONTAINING PROTEIN"/>
    <property type="match status" value="1"/>
</dbReference>
<dbReference type="KEGG" id="ctp:CTRG_01915"/>
<keyword evidence="1" id="KW-1133">Transmembrane helix</keyword>
<proteinExistence type="predicted"/>
<dbReference type="Pfam" id="PF15159">
    <property type="entry name" value="PIG-Y"/>
    <property type="match status" value="1"/>
</dbReference>
<dbReference type="PANTHER" id="PTHR39400">
    <property type="entry name" value="YALI0E29227P"/>
    <property type="match status" value="1"/>
</dbReference>
<keyword evidence="3" id="KW-1185">Reference proteome</keyword>
<dbReference type="AlphaFoldDB" id="C5M4T7"/>
<sequence>MTRIFFFQVLYSTGEVQNYLSSYSVCFTMVKPLPLIEYQFTPKDTLDYSRLRKYGHLILFVTWFLFIISVNSIFELWRYVISPLSSSLRDNLTIYFETLDSYVFKLWCIYIVCWWWALISWCGLEMFRNSKN</sequence>
<evidence type="ECO:0000256" key="1">
    <source>
        <dbReference type="SAM" id="Phobius"/>
    </source>
</evidence>
<organism evidence="2 3">
    <name type="scientific">Candida tropicalis (strain ATCC MYA-3404 / T1)</name>
    <name type="common">Yeast</name>
    <dbReference type="NCBI Taxonomy" id="294747"/>
    <lineage>
        <taxon>Eukaryota</taxon>
        <taxon>Fungi</taxon>
        <taxon>Dikarya</taxon>
        <taxon>Ascomycota</taxon>
        <taxon>Saccharomycotina</taxon>
        <taxon>Pichiomycetes</taxon>
        <taxon>Debaryomycetaceae</taxon>
        <taxon>Candida/Lodderomyces clade</taxon>
        <taxon>Candida</taxon>
    </lineage>
</organism>
<accession>C5M4T7</accession>